<feature type="non-terminal residue" evidence="1">
    <location>
        <position position="120"/>
    </location>
</feature>
<feature type="non-terminal residue" evidence="1">
    <location>
        <position position="1"/>
    </location>
</feature>
<proteinExistence type="predicted"/>
<reference evidence="1" key="1">
    <citation type="submission" date="2015-12" db="EMBL/GenBank/DDBJ databases">
        <title>De novo transcriptome assembly of four potential Pierce s Disease insect vectors from Arizona vineyards.</title>
        <authorList>
            <person name="Tassone E.E."/>
        </authorList>
    </citation>
    <scope>NUCLEOTIDE SEQUENCE</scope>
</reference>
<dbReference type="EMBL" id="GEDC01018137">
    <property type="protein sequence ID" value="JAS19161.1"/>
    <property type="molecule type" value="Transcribed_RNA"/>
</dbReference>
<sequence>SDVIASVKLNIIVICYKYETSTLYDILVEVDRVLGGQKVESIAMLMHCCETQMFICFTDKKVFSCDSIKKDASVREFVINLVTKHMNVVSPNSHVDFLNSPSSMNSSSFIHSMERFTECP</sequence>
<dbReference type="AlphaFoldDB" id="A0A1B6D0F6"/>
<gene>
    <name evidence="1" type="ORF">g.669</name>
</gene>
<protein>
    <submittedName>
        <fullName evidence="1">Uncharacterized protein</fullName>
    </submittedName>
</protein>
<evidence type="ECO:0000313" key="1">
    <source>
        <dbReference type="EMBL" id="JAS19161.1"/>
    </source>
</evidence>
<name>A0A1B6D0F6_9HEMI</name>
<organism evidence="1">
    <name type="scientific">Clastoptera arizonana</name>
    <name type="common">Arizona spittle bug</name>
    <dbReference type="NCBI Taxonomy" id="38151"/>
    <lineage>
        <taxon>Eukaryota</taxon>
        <taxon>Metazoa</taxon>
        <taxon>Ecdysozoa</taxon>
        <taxon>Arthropoda</taxon>
        <taxon>Hexapoda</taxon>
        <taxon>Insecta</taxon>
        <taxon>Pterygota</taxon>
        <taxon>Neoptera</taxon>
        <taxon>Paraneoptera</taxon>
        <taxon>Hemiptera</taxon>
        <taxon>Auchenorrhyncha</taxon>
        <taxon>Cercopoidea</taxon>
        <taxon>Clastopteridae</taxon>
        <taxon>Clastoptera</taxon>
    </lineage>
</organism>
<accession>A0A1B6D0F6</accession>